<feature type="region of interest" description="Disordered" evidence="2">
    <location>
        <begin position="24"/>
        <end position="60"/>
    </location>
</feature>
<keyword evidence="1" id="KW-0175">Coiled coil</keyword>
<evidence type="ECO:0000256" key="1">
    <source>
        <dbReference type="SAM" id="Coils"/>
    </source>
</evidence>
<feature type="coiled-coil region" evidence="1">
    <location>
        <begin position="150"/>
        <end position="200"/>
    </location>
</feature>
<feature type="domain" description="DUF4349" evidence="5">
    <location>
        <begin position="64"/>
        <end position="270"/>
    </location>
</feature>
<dbReference type="Proteomes" id="UP001500929">
    <property type="component" value="Unassembled WGS sequence"/>
</dbReference>
<keyword evidence="3" id="KW-1133">Transmembrane helix</keyword>
<keyword evidence="7" id="KW-1185">Reference proteome</keyword>
<evidence type="ECO:0000256" key="4">
    <source>
        <dbReference type="SAM" id="SignalP"/>
    </source>
</evidence>
<feature type="chain" id="PRO_5045431356" description="DUF4349 domain-containing protein" evidence="4">
    <location>
        <begin position="28"/>
        <end position="304"/>
    </location>
</feature>
<dbReference type="Pfam" id="PF14257">
    <property type="entry name" value="DUF4349"/>
    <property type="match status" value="1"/>
</dbReference>
<dbReference type="RefSeq" id="WP_259480363.1">
    <property type="nucleotide sequence ID" value="NZ_BAAAQY010000009.1"/>
</dbReference>
<feature type="transmembrane region" description="Helical" evidence="3">
    <location>
        <begin position="246"/>
        <end position="276"/>
    </location>
</feature>
<accession>A0ABP5QRJ9</accession>
<evidence type="ECO:0000313" key="6">
    <source>
        <dbReference type="EMBL" id="GAA2242971.1"/>
    </source>
</evidence>
<sequence>MRRSILASGAVAAVLLLAGCSASGGSASDSGVAGPVQMEPGRDASTSEGGALTEAGSEASADQSVITTGWVTITVDDPSAAAERAIEIVGDADGRIDSRSQQAGTDSQRSSAQLVIRVPADALDDTLDALGELGEVDQVSLNSSDVTLQVRDLDAQIAALEASVDRLLQLVDQAATTADLVELETAISDRQAQLDSLKSQREYLSDQIAYSTVTLDLVEKGALPSNVPGDFWSGLAAGWASLTAALAGFVVVIGVLIPWLLPLAVIAAVIVLIVLLSRRRPRPAPPTAAPSESTPAPEHPEPRT</sequence>
<keyword evidence="4" id="KW-0732">Signal</keyword>
<dbReference type="PROSITE" id="PS51257">
    <property type="entry name" value="PROKAR_LIPOPROTEIN"/>
    <property type="match status" value="1"/>
</dbReference>
<dbReference type="EMBL" id="BAAAQY010000009">
    <property type="protein sequence ID" value="GAA2242971.1"/>
    <property type="molecule type" value="Genomic_DNA"/>
</dbReference>
<protein>
    <recommendedName>
        <fullName evidence="5">DUF4349 domain-containing protein</fullName>
    </recommendedName>
</protein>
<name>A0ABP5QRJ9_9MICO</name>
<reference evidence="7" key="1">
    <citation type="journal article" date="2019" name="Int. J. Syst. Evol. Microbiol.">
        <title>The Global Catalogue of Microorganisms (GCM) 10K type strain sequencing project: providing services to taxonomists for standard genome sequencing and annotation.</title>
        <authorList>
            <consortium name="The Broad Institute Genomics Platform"/>
            <consortium name="The Broad Institute Genome Sequencing Center for Infectious Disease"/>
            <person name="Wu L."/>
            <person name="Ma J."/>
        </authorList>
    </citation>
    <scope>NUCLEOTIDE SEQUENCE [LARGE SCALE GENOMIC DNA]</scope>
    <source>
        <strain evidence="7">JCM 16117</strain>
    </source>
</reference>
<feature type="region of interest" description="Disordered" evidence="2">
    <location>
        <begin position="281"/>
        <end position="304"/>
    </location>
</feature>
<feature type="compositionally biased region" description="Low complexity" evidence="2">
    <location>
        <begin position="24"/>
        <end position="34"/>
    </location>
</feature>
<proteinExistence type="predicted"/>
<feature type="signal peptide" evidence="4">
    <location>
        <begin position="1"/>
        <end position="27"/>
    </location>
</feature>
<dbReference type="InterPro" id="IPR025645">
    <property type="entry name" value="DUF4349"/>
</dbReference>
<evidence type="ECO:0000256" key="3">
    <source>
        <dbReference type="SAM" id="Phobius"/>
    </source>
</evidence>
<keyword evidence="3" id="KW-0812">Transmembrane</keyword>
<evidence type="ECO:0000313" key="7">
    <source>
        <dbReference type="Proteomes" id="UP001500929"/>
    </source>
</evidence>
<evidence type="ECO:0000259" key="5">
    <source>
        <dbReference type="Pfam" id="PF14257"/>
    </source>
</evidence>
<gene>
    <name evidence="6" type="ORF">GCM10009851_30330</name>
</gene>
<organism evidence="6 7">
    <name type="scientific">Herbiconiux moechotypicola</name>
    <dbReference type="NCBI Taxonomy" id="637393"/>
    <lineage>
        <taxon>Bacteria</taxon>
        <taxon>Bacillati</taxon>
        <taxon>Actinomycetota</taxon>
        <taxon>Actinomycetes</taxon>
        <taxon>Micrococcales</taxon>
        <taxon>Microbacteriaceae</taxon>
        <taxon>Herbiconiux</taxon>
    </lineage>
</organism>
<keyword evidence="3" id="KW-0472">Membrane</keyword>
<evidence type="ECO:0000256" key="2">
    <source>
        <dbReference type="SAM" id="MobiDB-lite"/>
    </source>
</evidence>
<comment type="caution">
    <text evidence="6">The sequence shown here is derived from an EMBL/GenBank/DDBJ whole genome shotgun (WGS) entry which is preliminary data.</text>
</comment>